<dbReference type="Pfam" id="PF25503">
    <property type="entry name" value="TPR_CHK1"/>
    <property type="match status" value="1"/>
</dbReference>
<dbReference type="PROSITE" id="PS50011">
    <property type="entry name" value="PROTEIN_KINASE_DOM"/>
    <property type="match status" value="1"/>
</dbReference>
<dbReference type="FunFam" id="3.30.565.10:FF:000010">
    <property type="entry name" value="Sensor histidine kinase RcsC"/>
    <property type="match status" value="1"/>
</dbReference>
<dbReference type="CDD" id="cd00082">
    <property type="entry name" value="HisKA"/>
    <property type="match status" value="1"/>
</dbReference>
<dbReference type="PROSITE" id="PS50110">
    <property type="entry name" value="RESPONSE_REGULATORY"/>
    <property type="match status" value="1"/>
</dbReference>
<keyword evidence="3 10" id="KW-0597">Phosphoprotein</keyword>
<keyword evidence="8" id="KW-0902">Two-component regulatory system</keyword>
<dbReference type="GO" id="GO:0005524">
    <property type="term" value="F:ATP binding"/>
    <property type="evidence" value="ECO:0007669"/>
    <property type="project" value="UniProtKB-KW"/>
</dbReference>
<comment type="catalytic activity">
    <reaction evidence="1">
        <text>ATP + protein L-histidine = ADP + protein N-phospho-L-histidine.</text>
        <dbReference type="EC" id="2.7.13.3"/>
    </reaction>
</comment>
<dbReference type="SMART" id="SM00387">
    <property type="entry name" value="HATPase_c"/>
    <property type="match status" value="1"/>
</dbReference>
<dbReference type="InterPro" id="IPR029016">
    <property type="entry name" value="GAF-like_dom_sf"/>
</dbReference>
<dbReference type="InterPro" id="IPR005467">
    <property type="entry name" value="His_kinase_dom"/>
</dbReference>
<evidence type="ECO:0000256" key="1">
    <source>
        <dbReference type="ARBA" id="ARBA00000085"/>
    </source>
</evidence>
<dbReference type="GeneID" id="36564932"/>
<evidence type="ECO:0000259" key="14">
    <source>
        <dbReference type="PROSITE" id="PS50110"/>
    </source>
</evidence>
<dbReference type="InterPro" id="IPR003661">
    <property type="entry name" value="HisK_dim/P_dom"/>
</dbReference>
<feature type="domain" description="Histidine kinase" evidence="13">
    <location>
        <begin position="1890"/>
        <end position="2111"/>
    </location>
</feature>
<feature type="domain" description="Protein kinase" evidence="12">
    <location>
        <begin position="214"/>
        <end position="536"/>
    </location>
</feature>
<dbReference type="Pfam" id="PF13191">
    <property type="entry name" value="AAA_16"/>
    <property type="match status" value="1"/>
</dbReference>
<dbReference type="GO" id="GO:0000155">
    <property type="term" value="F:phosphorelay sensor kinase activity"/>
    <property type="evidence" value="ECO:0007669"/>
    <property type="project" value="InterPro"/>
</dbReference>
<dbReference type="STRING" id="418784.A0A2P7YUU4"/>
<keyword evidence="9" id="KW-0961">Cell wall biogenesis/degradation</keyword>
<dbReference type="Pfam" id="PF02518">
    <property type="entry name" value="HATPase_c"/>
    <property type="match status" value="1"/>
</dbReference>
<feature type="region of interest" description="Disordered" evidence="11">
    <location>
        <begin position="1659"/>
        <end position="1688"/>
    </location>
</feature>
<feature type="modified residue" description="4-aspartylphosphate" evidence="10">
    <location>
        <position position="2314"/>
    </location>
</feature>
<evidence type="ECO:0000256" key="7">
    <source>
        <dbReference type="ARBA" id="ARBA00022840"/>
    </source>
</evidence>
<dbReference type="Gene3D" id="3.30.565.10">
    <property type="entry name" value="Histidine kinase-like ATPase, C-terminal domain"/>
    <property type="match status" value="1"/>
</dbReference>
<dbReference type="Pfam" id="PF00072">
    <property type="entry name" value="Response_reg"/>
    <property type="match status" value="1"/>
</dbReference>
<dbReference type="CDD" id="cd17546">
    <property type="entry name" value="REC_hyHK_CKI1_RcsC-like"/>
    <property type="match status" value="1"/>
</dbReference>
<name>A0A2P7YUU4_9ASCO</name>
<keyword evidence="16" id="KW-1185">Reference proteome</keyword>
<dbReference type="GO" id="GO:0071555">
    <property type="term" value="P:cell wall organization"/>
    <property type="evidence" value="ECO:0007669"/>
    <property type="project" value="UniProtKB-KW"/>
</dbReference>
<dbReference type="SUPFAM" id="SSF55781">
    <property type="entry name" value="GAF domain-like"/>
    <property type="match status" value="1"/>
</dbReference>
<evidence type="ECO:0000256" key="2">
    <source>
        <dbReference type="ARBA" id="ARBA00012438"/>
    </source>
</evidence>
<evidence type="ECO:0000256" key="3">
    <source>
        <dbReference type="ARBA" id="ARBA00022553"/>
    </source>
</evidence>
<feature type="compositionally biased region" description="Polar residues" evidence="11">
    <location>
        <begin position="1666"/>
        <end position="1678"/>
    </location>
</feature>
<evidence type="ECO:0000313" key="15">
    <source>
        <dbReference type="EMBL" id="PSK39737.1"/>
    </source>
</evidence>
<dbReference type="PROSITE" id="PS50109">
    <property type="entry name" value="HIS_KIN"/>
    <property type="match status" value="1"/>
</dbReference>
<dbReference type="InterPro" id="IPR011006">
    <property type="entry name" value="CheY-like_superfamily"/>
</dbReference>
<dbReference type="InterPro" id="IPR003018">
    <property type="entry name" value="GAF"/>
</dbReference>
<dbReference type="Gene3D" id="3.40.50.2300">
    <property type="match status" value="1"/>
</dbReference>
<gene>
    <name evidence="15" type="ORF">C7M61_001542</name>
</gene>
<dbReference type="InterPro" id="IPR036890">
    <property type="entry name" value="HATPase_C_sf"/>
</dbReference>
<protein>
    <recommendedName>
        <fullName evidence="2">histidine kinase</fullName>
        <ecNumber evidence="2">2.7.13.3</ecNumber>
    </recommendedName>
</protein>
<dbReference type="CDD" id="cd16922">
    <property type="entry name" value="HATPase_EvgS-ArcB-TorS-like"/>
    <property type="match status" value="1"/>
</dbReference>
<dbReference type="VEuPathDB" id="FungiDB:C7M61_001542"/>
<dbReference type="Gene3D" id="1.10.287.130">
    <property type="match status" value="1"/>
</dbReference>
<dbReference type="EMBL" id="PYFQ01000002">
    <property type="protein sequence ID" value="PSK39737.1"/>
    <property type="molecule type" value="Genomic_DNA"/>
</dbReference>
<dbReference type="Proteomes" id="UP000241107">
    <property type="component" value="Unassembled WGS sequence"/>
</dbReference>
<dbReference type="PANTHER" id="PTHR45339">
    <property type="entry name" value="HYBRID SIGNAL TRANSDUCTION HISTIDINE KINASE J"/>
    <property type="match status" value="1"/>
</dbReference>
<evidence type="ECO:0000256" key="6">
    <source>
        <dbReference type="ARBA" id="ARBA00022777"/>
    </source>
</evidence>
<feature type="compositionally biased region" description="Polar residues" evidence="11">
    <location>
        <begin position="54"/>
        <end position="73"/>
    </location>
</feature>
<evidence type="ECO:0000259" key="12">
    <source>
        <dbReference type="PROSITE" id="PS50011"/>
    </source>
</evidence>
<dbReference type="GO" id="GO:1900445">
    <property type="term" value="P:positive regulation of filamentous growth of a population of unicellular organisms in response to biotic stimulus"/>
    <property type="evidence" value="ECO:0007669"/>
    <property type="project" value="UniProtKB-ARBA"/>
</dbReference>
<dbReference type="GO" id="GO:0006950">
    <property type="term" value="P:response to stress"/>
    <property type="evidence" value="ECO:0007669"/>
    <property type="project" value="UniProtKB-ARBA"/>
</dbReference>
<organism evidence="15 16">
    <name type="scientific">Candidozyma pseudohaemuli</name>
    <dbReference type="NCBI Taxonomy" id="418784"/>
    <lineage>
        <taxon>Eukaryota</taxon>
        <taxon>Fungi</taxon>
        <taxon>Dikarya</taxon>
        <taxon>Ascomycota</taxon>
        <taxon>Saccharomycotina</taxon>
        <taxon>Pichiomycetes</taxon>
        <taxon>Metschnikowiaceae</taxon>
        <taxon>Candidozyma</taxon>
    </lineage>
</organism>
<dbReference type="EC" id="2.7.13.3" evidence="2"/>
<dbReference type="InterPro" id="IPR036097">
    <property type="entry name" value="HisK_dim/P_sf"/>
</dbReference>
<dbReference type="SUPFAM" id="SSF55874">
    <property type="entry name" value="ATPase domain of HSP90 chaperone/DNA topoisomerase II/histidine kinase"/>
    <property type="match status" value="1"/>
</dbReference>
<dbReference type="InterPro" id="IPR025662">
    <property type="entry name" value="Sigma_54_int_dom_ATP-bd_1"/>
</dbReference>
<keyword evidence="5" id="KW-0547">Nucleotide-binding</keyword>
<dbReference type="PROSITE" id="PS00675">
    <property type="entry name" value="SIGMA54_INTERACT_1"/>
    <property type="match status" value="1"/>
</dbReference>
<feature type="region of interest" description="Disordered" evidence="11">
    <location>
        <begin position="15"/>
        <end position="34"/>
    </location>
</feature>
<evidence type="ECO:0000256" key="11">
    <source>
        <dbReference type="SAM" id="MobiDB-lite"/>
    </source>
</evidence>
<dbReference type="FunFam" id="1.10.287.130:FF:000002">
    <property type="entry name" value="Two-component osmosensing histidine kinase"/>
    <property type="match status" value="1"/>
</dbReference>
<evidence type="ECO:0000313" key="16">
    <source>
        <dbReference type="Proteomes" id="UP000241107"/>
    </source>
</evidence>
<comment type="caution">
    <text evidence="15">The sequence shown here is derived from an EMBL/GenBank/DDBJ whole genome shotgun (WGS) entry which is preliminary data.</text>
</comment>
<evidence type="ECO:0000256" key="4">
    <source>
        <dbReference type="ARBA" id="ARBA00022679"/>
    </source>
</evidence>
<evidence type="ECO:0000256" key="9">
    <source>
        <dbReference type="ARBA" id="ARBA00023316"/>
    </source>
</evidence>
<dbReference type="Pfam" id="PF01590">
    <property type="entry name" value="GAF"/>
    <property type="match status" value="1"/>
</dbReference>
<dbReference type="Pfam" id="PF00069">
    <property type="entry name" value="Pkinase"/>
    <property type="match status" value="1"/>
</dbReference>
<dbReference type="InterPro" id="IPR004358">
    <property type="entry name" value="Sig_transdc_His_kin-like_C"/>
</dbReference>
<keyword evidence="6" id="KW-0418">Kinase</keyword>
<evidence type="ECO:0000256" key="8">
    <source>
        <dbReference type="ARBA" id="ARBA00023012"/>
    </source>
</evidence>
<accession>A0A2P7YUU4</accession>
<feature type="domain" description="Response regulatory" evidence="14">
    <location>
        <begin position="2260"/>
        <end position="2386"/>
    </location>
</feature>
<dbReference type="InterPro" id="IPR011009">
    <property type="entry name" value="Kinase-like_dom_sf"/>
</dbReference>
<keyword evidence="7" id="KW-0067">ATP-binding</keyword>
<proteinExistence type="predicted"/>
<reference evidence="15 16" key="1">
    <citation type="submission" date="2018-03" db="EMBL/GenBank/DDBJ databases">
        <title>Candida pseudohaemulonii genome assembly and annotation.</title>
        <authorList>
            <person name="Munoz J.F."/>
            <person name="Gade L.G."/>
            <person name="Chow N.A."/>
            <person name="Litvintseva A.P."/>
            <person name="Loparev V.N."/>
            <person name="Cuomo C.A."/>
        </authorList>
    </citation>
    <scope>NUCLEOTIDE SEQUENCE [LARGE SCALE GENOMIC DNA]</scope>
    <source>
        <strain evidence="15 16">B12108</strain>
    </source>
</reference>
<dbReference type="Gene3D" id="3.30.450.40">
    <property type="match status" value="1"/>
</dbReference>
<dbReference type="SMART" id="SM00220">
    <property type="entry name" value="S_TKc"/>
    <property type="match status" value="1"/>
</dbReference>
<dbReference type="InterPro" id="IPR003594">
    <property type="entry name" value="HATPase_dom"/>
</dbReference>
<sequence>MSVRSDGSVGLGYITSLNDPGHAPSEYSHSRLSSNSSTANLVHRDMWSRDFRGSGQTDSMGKLSTNPLGTVTSSNTAKEYFQSPTSEQPKRKRLVTKEQMLAYRTYVNDINFTQGQSEYLNDRGLRLPRENRTADYLQVTPNIVPGYTLTSQLSLPSSTLLLFYDTDDADDSLCIIRLLPNFVESVPVARFLNEWYLTSGENPPKHHRPWCNHLAGNEFVPSGRYNLRSAESRLNLRTPVTLPTNLPGVLYPLDVFNIHSDHEDVFQRRIGFVYPNHDYKTIKEYHADKTPEKAGSDNSSLNGGSIRSMLSEMSIGESSLNRFITRNNLGTGVFDDLANRVSQQPKDRLAIIKILSDMIALFTTLSVCHELGVVHNGITSTAILRACSLPDDLDPKEHSVVLTGWDFAFSICVEDSTSSYRKSNIADIPDYLPYMSPENSGETTCLVDYRTDFYSAGIVLYELIVGCLPFQSDNPVRLRKMHISQRAIPPLILGQGWISEDLNDIIMRCLEKDPADRYNNAHALISDLKEVRNDYLRLYNMERQEGEQEAPLIHDNIELHKDRNTLPLLHSTISKLKETPWREQVFTAFKEKHEGIHFILLSGDSGVGKTTLLQELKNVAVSNYNFSISWSYNCSDINVTPYKSGISAIQSIVKQILASSKENIAEWRHKFTVEIDTDLSILFPVIPELQELLGPRYQSIRTYRPQAEGEGAIDVGAETDSSEQISEDSSSRLSNLPGFDQHSLNIEMKLKYIIKRVWALIGPNGVTLVLDDIQWAHPAEVGFLKEVSSFCTLNEEPLNIKVICGYRTGEPSCEKDKANTEYDEIVSILDLPLCKLSEYSLEAPSEAHYYDFISENNLGPGRSLPTEKDNFVSTLYKATDGVFLRYNYLMRNLHLRADDDGVNLDLMQSLLNNKDLPVPMTDIVKEYLDIALSEESKELLKFAAIIASNGYFSFADLMIVTGKDLSEVSELLSECLETRILVPSGIFYKIPFHLVGDEDFPFDFSDSMIWEMATKAKYHFDHDAIQIYFLSELVSTNEWRNHNKLCGLRYQKKLSTDVNVDITSNLILAFHLYLAEPDANDKDLENYYETFVTAGRYALATSNLQLARNFFEFSARYIAPHDRRSRLRNLLTVCQINFHLGNFTECTNLIQQAEERYGSDSSSFLYLKVKCLFHTRQYRRGMRTILKGLESFGVEVSGDPQKCEEIAERFINQAPLSIADIRAMRQLKPSNNLRFRFIVDLILDAMGPSYILGMSHLRMALLSQLIRLMNTHGVTATCAIPLIHLANYFVQPNVRNNTAKAIELCDVALTLVNNYGGSSTDLTSQIYETFVNLMASFKHTTTELVKFSEGFNTQDASLMKPSSSCMSLFFTASNFLLSFLTNSTHPSTFRKLMRFANEEDDNISQCALGLWTEDVSYNTYKESYSKISTQQRPDLEFVYLANAVIWLTSESRYKEAAEIVLDRCYHVLRRLPISIFHLEFYFYAAVSLCLGSDSMPNTASLPLAAKIMKMYDLWADICPPNFESKLAILHACYSCAQLSKTSLTVLDNFEVAIETANRATRWIEACLANYLCAKWLKKTSESKRRISYYAQNALSIAATLKAERQVDMMQREFSSVFDSFNWAGVSILSDNQQPSPRGPHSLNSQLQHIFAESNYGAGSAPKLPRQESNTSVSNNQEPNMLLRGPQDDLPTQSELTKAIKLCLTISESSDIDSIVTSLLESALLFSNVDYGAVVLNLNQSEPSIKAIGTLNNMYKFDDEPLGFRTDLVPYSLVVHCLLMGEAINKDDNPALFDSKFGNDHYYLHNPCSSAICIPIKSTNVYGVIYLERHTLPNEVPQSSPHFHSRKIDLIDLLCSQAAVSFGKSLVYSQMELAKKAAEDATAEKASFLANMSHEIRTPFNSLFACSLFLLDTSLTDAQREYVETIKSSALVTLSIIDGILAFSKIEHGSFTLDHAPFDLNSCVESAIQVTSEQTYNENLEIVFYNHCPGILEVMGDSTRVRQIIINLVGNAVKFTMEGHIKIILEAKHMGDKRYDLKLTVEDTGIGIPANSKSKVFGAFSQVDGSSRRVHGGSGLGLAISKKLVDIMNGDIQFDSVEGVGTTFYFTCPFEVSKYIEKLDVKPRNVALVLEDCFRREAFAQQLEFLNAKVLIFGKPEAFVNQKQKFDVIFVDDRFLSDLSKPIEELKGSDTQIHLITEFGTPVSHINLPEIGLSSILFAPMRRSRVEELLRESYEDPALLKKPKQQGTGSTAILGETYPLKILLAEDNAINLRVALQHLKKLGYVADHAKDGVEVLEKCDAMLKAGGKYDVIFMDIQMPRKDGITATMELKESFIINGHVDLLPEIVALTANVAGEDRDKCLNCGMTDFISKPILPEELRRVLTRVGVHKKALQ</sequence>
<dbReference type="SUPFAM" id="SSF52540">
    <property type="entry name" value="P-loop containing nucleoside triphosphate hydrolases"/>
    <property type="match status" value="1"/>
</dbReference>
<dbReference type="SMART" id="SM00448">
    <property type="entry name" value="REC"/>
    <property type="match status" value="1"/>
</dbReference>
<dbReference type="Pfam" id="PF00512">
    <property type="entry name" value="HisKA"/>
    <property type="match status" value="1"/>
</dbReference>
<dbReference type="PANTHER" id="PTHR45339:SF1">
    <property type="entry name" value="HYBRID SIGNAL TRANSDUCTION HISTIDINE KINASE J"/>
    <property type="match status" value="1"/>
</dbReference>
<dbReference type="SUPFAM" id="SSF47384">
    <property type="entry name" value="Homodimeric domain of signal transducing histidine kinase"/>
    <property type="match status" value="1"/>
</dbReference>
<dbReference type="InterPro" id="IPR041664">
    <property type="entry name" value="AAA_16"/>
</dbReference>
<evidence type="ECO:0000256" key="5">
    <source>
        <dbReference type="ARBA" id="ARBA00022741"/>
    </source>
</evidence>
<dbReference type="InterPro" id="IPR027417">
    <property type="entry name" value="P-loop_NTPase"/>
</dbReference>
<evidence type="ECO:0000259" key="13">
    <source>
        <dbReference type="PROSITE" id="PS50109"/>
    </source>
</evidence>
<dbReference type="SUPFAM" id="SSF52172">
    <property type="entry name" value="CheY-like"/>
    <property type="match status" value="1"/>
</dbReference>
<dbReference type="GO" id="GO:0036180">
    <property type="term" value="P:filamentous growth of a population of unicellular organisms in response to biotic stimulus"/>
    <property type="evidence" value="ECO:0007669"/>
    <property type="project" value="UniProtKB-ARBA"/>
</dbReference>
<feature type="region of interest" description="Disordered" evidence="11">
    <location>
        <begin position="52"/>
        <end position="73"/>
    </location>
</feature>
<dbReference type="RefSeq" id="XP_024714827.1">
    <property type="nucleotide sequence ID" value="XM_024856947.1"/>
</dbReference>
<keyword evidence="4" id="KW-0808">Transferase</keyword>
<dbReference type="InterPro" id="IPR000719">
    <property type="entry name" value="Prot_kinase_dom"/>
</dbReference>
<dbReference type="SUPFAM" id="SSF56112">
    <property type="entry name" value="Protein kinase-like (PK-like)"/>
    <property type="match status" value="1"/>
</dbReference>
<evidence type="ECO:0000256" key="10">
    <source>
        <dbReference type="PROSITE-ProRule" id="PRU00169"/>
    </source>
</evidence>
<dbReference type="OrthoDB" id="60033at2759"/>
<dbReference type="GO" id="GO:0097308">
    <property type="term" value="P:cellular response to farnesol"/>
    <property type="evidence" value="ECO:0007669"/>
    <property type="project" value="UniProtKB-ARBA"/>
</dbReference>
<dbReference type="InterPro" id="IPR001789">
    <property type="entry name" value="Sig_transdc_resp-reg_receiver"/>
</dbReference>
<dbReference type="SMART" id="SM00388">
    <property type="entry name" value="HisKA"/>
    <property type="match status" value="1"/>
</dbReference>
<dbReference type="PRINTS" id="PR00344">
    <property type="entry name" value="BCTRLSENSOR"/>
</dbReference>
<dbReference type="Gene3D" id="1.10.510.10">
    <property type="entry name" value="Transferase(Phosphotransferase) domain 1"/>
    <property type="match status" value="1"/>
</dbReference>